<dbReference type="NCBIfam" id="TIGR03604">
    <property type="entry name" value="TOMM_cyclo_SagD"/>
    <property type="match status" value="1"/>
</dbReference>
<name>A0ABU2DSB0_9MICC</name>
<sequence length="471" mass="50694">MTQTHDIGAASLSARRTVPHLDYGVAWAQPEVGRRRLAALHSDLVGIAHRTFGQLHDHDDAALAAVGAQACRSEAVLGAGCNELNGGGHQSLQQATAAAIGETAERYSVAWRDPEDLIIATPETLRLYGARHTEPEELTLFAEEQHEDPAFPYVPLEEDTSVTWAAGTDLADQSVRLVPADLVYMVPSDDPHHMIGYPTSNGLACGSTLEEATLGGLLELVERDAFVTTWYRMLSLPQIEIDSDPQLAAFFATHLEQTGLEVTLIDLSALVEVPTVLAVIRNPHNEIAPLALGAAASTDPVRACEKAAIEAFQTRTWAMSEQRAGAILDPDEGFEQVRTFDDHVRMSLHPRSIEAAAFLTASTQTVAVDDLPRVPDETPGAAIREIMSRLSSQETDGRGVDATAVDVTSPDIAEAGLSVVKVFSAALSPLDSGWHQRYMGGQRIRQRPQQVGLGDGPVSTAELNPRPHPFP</sequence>
<dbReference type="Gene3D" id="3.30.160.660">
    <property type="match status" value="1"/>
</dbReference>
<dbReference type="Gene3D" id="3.30.40.250">
    <property type="match status" value="1"/>
</dbReference>
<evidence type="ECO:0000313" key="3">
    <source>
        <dbReference type="EMBL" id="MDR8019392.1"/>
    </source>
</evidence>
<dbReference type="InterPro" id="IPR003776">
    <property type="entry name" value="YcaO-like_dom"/>
</dbReference>
<evidence type="ECO:0000313" key="4">
    <source>
        <dbReference type="Proteomes" id="UP001251870"/>
    </source>
</evidence>
<feature type="domain" description="YcaO" evidence="2">
    <location>
        <begin position="87"/>
        <end position="471"/>
    </location>
</feature>
<dbReference type="PANTHER" id="PTHR37809:SF1">
    <property type="entry name" value="RIBOSOMAL PROTEIN S12 METHYLTHIOTRANSFERASE ACCESSORY FACTOR YCAO"/>
    <property type="match status" value="1"/>
</dbReference>
<dbReference type="RefSeq" id="WP_310548381.1">
    <property type="nucleotide sequence ID" value="NZ_JAVKGR010000007.1"/>
</dbReference>
<dbReference type="EMBL" id="JAVKGR010000007">
    <property type="protein sequence ID" value="MDR8019392.1"/>
    <property type="molecule type" value="Genomic_DNA"/>
</dbReference>
<evidence type="ECO:0000256" key="1">
    <source>
        <dbReference type="SAM" id="MobiDB-lite"/>
    </source>
</evidence>
<dbReference type="NCBIfam" id="TIGR00702">
    <property type="entry name" value="YcaO-type kinase domain"/>
    <property type="match status" value="1"/>
</dbReference>
<dbReference type="InterPro" id="IPR027624">
    <property type="entry name" value="TOMM_cyclo_SagD"/>
</dbReference>
<dbReference type="Gene3D" id="3.30.1330.230">
    <property type="match status" value="1"/>
</dbReference>
<dbReference type="Proteomes" id="UP001251870">
    <property type="component" value="Unassembled WGS sequence"/>
</dbReference>
<dbReference type="PANTHER" id="PTHR37809">
    <property type="entry name" value="RIBOSOMAL PROTEIN S12 METHYLTHIOTRANSFERASE ACCESSORY FACTOR YCAO"/>
    <property type="match status" value="1"/>
</dbReference>
<feature type="region of interest" description="Disordered" evidence="1">
    <location>
        <begin position="447"/>
        <end position="471"/>
    </location>
</feature>
<comment type="caution">
    <text evidence="3">The sequence shown here is derived from an EMBL/GenBank/DDBJ whole genome shotgun (WGS) entry which is preliminary data.</text>
</comment>
<dbReference type="Pfam" id="PF02624">
    <property type="entry name" value="YcaO"/>
    <property type="match status" value="1"/>
</dbReference>
<protein>
    <submittedName>
        <fullName evidence="3">YcaO-like family protein</fullName>
    </submittedName>
</protein>
<organism evidence="3 4">
    <name type="scientific">Nesterenkonia aerolata</name>
    <dbReference type="NCBI Taxonomy" id="3074079"/>
    <lineage>
        <taxon>Bacteria</taxon>
        <taxon>Bacillati</taxon>
        <taxon>Actinomycetota</taxon>
        <taxon>Actinomycetes</taxon>
        <taxon>Micrococcales</taxon>
        <taxon>Micrococcaceae</taxon>
        <taxon>Nesterenkonia</taxon>
    </lineage>
</organism>
<reference evidence="3 4" key="1">
    <citation type="submission" date="2023-09" db="EMBL/GenBank/DDBJ databases">
        <title>Description of three actinobacteria isolated from air of manufacturing shop in a pharmaceutical factory.</title>
        <authorList>
            <person name="Zhang D.-F."/>
        </authorList>
    </citation>
    <scope>NUCLEOTIDE SEQUENCE [LARGE SCALE GENOMIC DNA]</scope>
    <source>
        <strain evidence="3 4">LY-0111</strain>
    </source>
</reference>
<keyword evidence="4" id="KW-1185">Reference proteome</keyword>
<proteinExistence type="predicted"/>
<dbReference type="PROSITE" id="PS51664">
    <property type="entry name" value="YCAO"/>
    <property type="match status" value="1"/>
</dbReference>
<evidence type="ECO:0000259" key="2">
    <source>
        <dbReference type="PROSITE" id="PS51664"/>
    </source>
</evidence>
<accession>A0ABU2DSB0</accession>
<gene>
    <name evidence="3" type="ORF">RIL96_07405</name>
</gene>